<feature type="compositionally biased region" description="Basic and acidic residues" evidence="2">
    <location>
        <begin position="172"/>
        <end position="183"/>
    </location>
</feature>
<dbReference type="PROSITE" id="PS50222">
    <property type="entry name" value="EF_HAND_2"/>
    <property type="match status" value="1"/>
</dbReference>
<feature type="signal peptide" evidence="3">
    <location>
        <begin position="1"/>
        <end position="20"/>
    </location>
</feature>
<dbReference type="InterPro" id="IPR002048">
    <property type="entry name" value="EF_hand_dom"/>
</dbReference>
<dbReference type="EMBL" id="CANHGI010000006">
    <property type="protein sequence ID" value="CAI5455858.1"/>
    <property type="molecule type" value="Genomic_DNA"/>
</dbReference>
<dbReference type="Proteomes" id="UP001152747">
    <property type="component" value="Unassembled WGS sequence"/>
</dbReference>
<dbReference type="InterPro" id="IPR011992">
    <property type="entry name" value="EF-hand-dom_pair"/>
</dbReference>
<gene>
    <name evidence="5" type="ORF">CAMP_LOCUS18495</name>
</gene>
<keyword evidence="6" id="KW-1185">Reference proteome</keyword>
<name>A0A9P1J507_9PELO</name>
<dbReference type="PROSITE" id="PS00018">
    <property type="entry name" value="EF_HAND_1"/>
    <property type="match status" value="2"/>
</dbReference>
<keyword evidence="3" id="KW-0732">Signal</keyword>
<sequence>MIRNLFLLLGFLVFFNSVLCQDEVVEDGEYEEQVERFNPNHDIPPEPVEIRDSKNPFDLGQDEMRSHIKDIIRGFSDKGFDESDNNKDGFLDVSEIETFINEKMGYLLKVKPAYVIHHFDMNKDRKLNKDEVWMIVEKKDPALFKVRPEIMEQNMMVMQGMQPDHFVDDDDNQQKDEDFHDEF</sequence>
<feature type="chain" id="PRO_5040178317" description="EF-hand domain-containing protein" evidence="3">
    <location>
        <begin position="21"/>
        <end position="183"/>
    </location>
</feature>
<accession>A0A9P1J507</accession>
<organism evidence="5 6">
    <name type="scientific">Caenorhabditis angaria</name>
    <dbReference type="NCBI Taxonomy" id="860376"/>
    <lineage>
        <taxon>Eukaryota</taxon>
        <taxon>Metazoa</taxon>
        <taxon>Ecdysozoa</taxon>
        <taxon>Nematoda</taxon>
        <taxon>Chromadorea</taxon>
        <taxon>Rhabditida</taxon>
        <taxon>Rhabditina</taxon>
        <taxon>Rhabditomorpha</taxon>
        <taxon>Rhabditoidea</taxon>
        <taxon>Rhabditidae</taxon>
        <taxon>Peloderinae</taxon>
        <taxon>Caenorhabditis</taxon>
    </lineage>
</organism>
<feature type="domain" description="EF-hand" evidence="4">
    <location>
        <begin position="77"/>
        <end position="106"/>
    </location>
</feature>
<evidence type="ECO:0000313" key="5">
    <source>
        <dbReference type="EMBL" id="CAI5455858.1"/>
    </source>
</evidence>
<evidence type="ECO:0000256" key="3">
    <source>
        <dbReference type="SAM" id="SignalP"/>
    </source>
</evidence>
<comment type="caution">
    <text evidence="5">The sequence shown here is derived from an EMBL/GenBank/DDBJ whole genome shotgun (WGS) entry which is preliminary data.</text>
</comment>
<dbReference type="GO" id="GO:0005509">
    <property type="term" value="F:calcium ion binding"/>
    <property type="evidence" value="ECO:0007669"/>
    <property type="project" value="InterPro"/>
</dbReference>
<dbReference type="OrthoDB" id="428774at2759"/>
<proteinExistence type="predicted"/>
<evidence type="ECO:0000256" key="1">
    <source>
        <dbReference type="ARBA" id="ARBA00022837"/>
    </source>
</evidence>
<evidence type="ECO:0000259" key="4">
    <source>
        <dbReference type="PROSITE" id="PS50222"/>
    </source>
</evidence>
<dbReference type="AlphaFoldDB" id="A0A9P1J507"/>
<evidence type="ECO:0000256" key="2">
    <source>
        <dbReference type="SAM" id="MobiDB-lite"/>
    </source>
</evidence>
<protein>
    <recommendedName>
        <fullName evidence="4">EF-hand domain-containing protein</fullName>
    </recommendedName>
</protein>
<evidence type="ECO:0000313" key="6">
    <source>
        <dbReference type="Proteomes" id="UP001152747"/>
    </source>
</evidence>
<feature type="region of interest" description="Disordered" evidence="2">
    <location>
        <begin position="163"/>
        <end position="183"/>
    </location>
</feature>
<dbReference type="InterPro" id="IPR018247">
    <property type="entry name" value="EF_Hand_1_Ca_BS"/>
</dbReference>
<reference evidence="5" key="1">
    <citation type="submission" date="2022-11" db="EMBL/GenBank/DDBJ databases">
        <authorList>
            <person name="Kikuchi T."/>
        </authorList>
    </citation>
    <scope>NUCLEOTIDE SEQUENCE</scope>
    <source>
        <strain evidence="5">PS1010</strain>
    </source>
</reference>
<dbReference type="Gene3D" id="1.10.238.10">
    <property type="entry name" value="EF-hand"/>
    <property type="match status" value="1"/>
</dbReference>
<dbReference type="SUPFAM" id="SSF47473">
    <property type="entry name" value="EF-hand"/>
    <property type="match status" value="1"/>
</dbReference>
<keyword evidence="1" id="KW-0106">Calcium</keyword>